<name>A0A543AV10_9ACTN</name>
<reference evidence="1 2" key="1">
    <citation type="submission" date="2019-06" db="EMBL/GenBank/DDBJ databases">
        <title>Sequencing the genomes of 1000 actinobacteria strains.</title>
        <authorList>
            <person name="Klenk H.-P."/>
        </authorList>
    </citation>
    <scope>NUCLEOTIDE SEQUENCE [LARGE SCALE GENOMIC DNA]</scope>
    <source>
        <strain evidence="1 2">DSM 45928</strain>
    </source>
</reference>
<dbReference type="AlphaFoldDB" id="A0A543AV10"/>
<sequence length="100" mass="10963">MVGGFELGGDSGVLNSLVDSQTGHRNEFDRIMNDVKSQTHQVLGNWEGAGWEQKDADGKDFDDHFGQAQAAFQKLINATDSNATSIQEMATRMISRFAGR</sequence>
<gene>
    <name evidence="1" type="ORF">FB566_1941</name>
</gene>
<accession>A0A543AV10</accession>
<protein>
    <recommendedName>
        <fullName evidence="3">WXG100 family type VII secretion target</fullName>
    </recommendedName>
</protein>
<evidence type="ECO:0000313" key="1">
    <source>
        <dbReference type="EMBL" id="TQL76412.1"/>
    </source>
</evidence>
<comment type="caution">
    <text evidence="1">The sequence shown here is derived from an EMBL/GenBank/DDBJ whole genome shotgun (WGS) entry which is preliminary data.</text>
</comment>
<dbReference type="InParanoid" id="A0A543AV10"/>
<dbReference type="EMBL" id="VFOW01000001">
    <property type="protein sequence ID" value="TQL76412.1"/>
    <property type="molecule type" value="Genomic_DNA"/>
</dbReference>
<proteinExistence type="predicted"/>
<keyword evidence="2" id="KW-1185">Reference proteome</keyword>
<dbReference type="RefSeq" id="WP_142037796.1">
    <property type="nucleotide sequence ID" value="NZ_JBHTGS010000001.1"/>
</dbReference>
<evidence type="ECO:0008006" key="3">
    <source>
        <dbReference type="Google" id="ProtNLM"/>
    </source>
</evidence>
<dbReference type="OrthoDB" id="5189687at2"/>
<evidence type="ECO:0000313" key="2">
    <source>
        <dbReference type="Proteomes" id="UP000317043"/>
    </source>
</evidence>
<dbReference type="Proteomes" id="UP000317043">
    <property type="component" value="Unassembled WGS sequence"/>
</dbReference>
<dbReference type="Gene3D" id="1.10.287.1060">
    <property type="entry name" value="ESAT-6-like"/>
    <property type="match status" value="1"/>
</dbReference>
<dbReference type="InterPro" id="IPR036689">
    <property type="entry name" value="ESAT-6-like_sf"/>
</dbReference>
<dbReference type="SUPFAM" id="SSF140453">
    <property type="entry name" value="EsxAB dimer-like"/>
    <property type="match status" value="1"/>
</dbReference>
<organism evidence="1 2">
    <name type="scientific">Stackebrandtia endophytica</name>
    <dbReference type="NCBI Taxonomy" id="1496996"/>
    <lineage>
        <taxon>Bacteria</taxon>
        <taxon>Bacillati</taxon>
        <taxon>Actinomycetota</taxon>
        <taxon>Actinomycetes</taxon>
        <taxon>Glycomycetales</taxon>
        <taxon>Glycomycetaceae</taxon>
        <taxon>Stackebrandtia</taxon>
    </lineage>
</organism>